<dbReference type="Pfam" id="PF00356">
    <property type="entry name" value="LacI"/>
    <property type="match status" value="1"/>
</dbReference>
<keyword evidence="3 6" id="KW-0238">DNA-binding</keyword>
<gene>
    <name evidence="6" type="ORF">HUG20_16935</name>
</gene>
<accession>A0A7T6ZDJ9</accession>
<evidence type="ECO:0000313" key="6">
    <source>
        <dbReference type="EMBL" id="QQK81427.1"/>
    </source>
</evidence>
<evidence type="ECO:0000256" key="2">
    <source>
        <dbReference type="ARBA" id="ARBA00023015"/>
    </source>
</evidence>
<dbReference type="PANTHER" id="PTHR30146:SF148">
    <property type="entry name" value="HTH-TYPE TRANSCRIPTIONAL REPRESSOR PURR-RELATED"/>
    <property type="match status" value="1"/>
</dbReference>
<dbReference type="Proteomes" id="UP000595349">
    <property type="component" value="Chromosome"/>
</dbReference>
<dbReference type="PROSITE" id="PS50932">
    <property type="entry name" value="HTH_LACI_2"/>
    <property type="match status" value="1"/>
</dbReference>
<dbReference type="Gene3D" id="3.40.50.2300">
    <property type="match status" value="2"/>
</dbReference>
<keyword evidence="2" id="KW-0805">Transcription regulation</keyword>
<dbReference type="CDD" id="cd01392">
    <property type="entry name" value="HTH_LacI"/>
    <property type="match status" value="1"/>
</dbReference>
<evidence type="ECO:0000313" key="7">
    <source>
        <dbReference type="Proteomes" id="UP000595349"/>
    </source>
</evidence>
<dbReference type="KEGG" id="scib:HUG20_16935"/>
<protein>
    <submittedName>
        <fullName evidence="6">LacI family DNA-binding transcriptional regulator</fullName>
    </submittedName>
</protein>
<dbReference type="GO" id="GO:0000976">
    <property type="term" value="F:transcription cis-regulatory region binding"/>
    <property type="evidence" value="ECO:0007669"/>
    <property type="project" value="TreeGrafter"/>
</dbReference>
<dbReference type="InterPro" id="IPR001761">
    <property type="entry name" value="Peripla_BP/Lac1_sug-bd_dom"/>
</dbReference>
<organism evidence="6 7">
    <name type="scientific">Salicibibacter cibi</name>
    <dbReference type="NCBI Taxonomy" id="2743001"/>
    <lineage>
        <taxon>Bacteria</taxon>
        <taxon>Bacillati</taxon>
        <taxon>Bacillota</taxon>
        <taxon>Bacilli</taxon>
        <taxon>Bacillales</taxon>
        <taxon>Bacillaceae</taxon>
        <taxon>Salicibibacter</taxon>
    </lineage>
</organism>
<dbReference type="SMART" id="SM00354">
    <property type="entry name" value="HTH_LACI"/>
    <property type="match status" value="1"/>
</dbReference>
<proteinExistence type="predicted"/>
<name>A0A7T6ZDJ9_9BACI</name>
<evidence type="ECO:0000256" key="1">
    <source>
        <dbReference type="ARBA" id="ARBA00022491"/>
    </source>
</evidence>
<reference evidence="6 7" key="1">
    <citation type="submission" date="2020-06" db="EMBL/GenBank/DDBJ databases">
        <title>Genomic analysis of Salicibibacter sp. NKC21-4.</title>
        <authorList>
            <person name="Oh Y.J."/>
        </authorList>
    </citation>
    <scope>NUCLEOTIDE SEQUENCE [LARGE SCALE GENOMIC DNA]</scope>
    <source>
        <strain evidence="6 7">NKC21-4</strain>
    </source>
</reference>
<dbReference type="InterPro" id="IPR010982">
    <property type="entry name" value="Lambda_DNA-bd_dom_sf"/>
</dbReference>
<evidence type="ECO:0000256" key="4">
    <source>
        <dbReference type="ARBA" id="ARBA00023163"/>
    </source>
</evidence>
<dbReference type="SUPFAM" id="SSF47413">
    <property type="entry name" value="lambda repressor-like DNA-binding domains"/>
    <property type="match status" value="1"/>
</dbReference>
<dbReference type="PROSITE" id="PS00356">
    <property type="entry name" value="HTH_LACI_1"/>
    <property type="match status" value="1"/>
</dbReference>
<dbReference type="PANTHER" id="PTHR30146">
    <property type="entry name" value="LACI-RELATED TRANSCRIPTIONAL REPRESSOR"/>
    <property type="match status" value="1"/>
</dbReference>
<evidence type="ECO:0000259" key="5">
    <source>
        <dbReference type="PROSITE" id="PS50932"/>
    </source>
</evidence>
<dbReference type="Gene3D" id="1.10.260.40">
    <property type="entry name" value="lambda repressor-like DNA-binding domains"/>
    <property type="match status" value="1"/>
</dbReference>
<dbReference type="InterPro" id="IPR000843">
    <property type="entry name" value="HTH_LacI"/>
</dbReference>
<dbReference type="InterPro" id="IPR028082">
    <property type="entry name" value="Peripla_BP_I"/>
</dbReference>
<keyword evidence="1" id="KW-0678">Repressor</keyword>
<dbReference type="AlphaFoldDB" id="A0A7T6ZDJ9"/>
<dbReference type="EMBL" id="CP054706">
    <property type="protein sequence ID" value="QQK81427.1"/>
    <property type="molecule type" value="Genomic_DNA"/>
</dbReference>
<feature type="domain" description="HTH lacI-type" evidence="5">
    <location>
        <begin position="5"/>
        <end position="58"/>
    </location>
</feature>
<dbReference type="Pfam" id="PF00532">
    <property type="entry name" value="Peripla_BP_1"/>
    <property type="match status" value="1"/>
</dbReference>
<evidence type="ECO:0000256" key="3">
    <source>
        <dbReference type="ARBA" id="ARBA00023125"/>
    </source>
</evidence>
<dbReference type="SUPFAM" id="SSF53822">
    <property type="entry name" value="Periplasmic binding protein-like I"/>
    <property type="match status" value="1"/>
</dbReference>
<sequence length="330" mass="36828">MPTNSIREVATKAGVSTATVSHVINETRFVAENTRQKVIHAMDELDYTPNFAAKTLRSQQTFTIGLVIPDISNHFFTSVVKGIEQNLYQKGYQLLVGNTDEKLELEIEKLKTFQAQQVSGIILASSAEHYQDIEPYLNLNTPIVFIDRIPDGTSGDYISVESEKAVYNAVQLLIERGHERIGMVTGIDTLSTTRERINGYRNALVHSRINVDENLIFEGDSKFTGGYHAAEKLLTQPGITAMFVANNLMTIGACTYFKEYQITIPEDIAIIGFDDYEWAKITDPPLSVIKQPVEKIGEKAAEALLHKIKTDDSGNQSIRLPTELILRESC</sequence>
<keyword evidence="7" id="KW-1185">Reference proteome</keyword>
<dbReference type="GO" id="GO:0003700">
    <property type="term" value="F:DNA-binding transcription factor activity"/>
    <property type="evidence" value="ECO:0007669"/>
    <property type="project" value="TreeGrafter"/>
</dbReference>
<dbReference type="RefSeq" id="WP_200085854.1">
    <property type="nucleotide sequence ID" value="NZ_CP054706.1"/>
</dbReference>
<keyword evidence="4" id="KW-0804">Transcription</keyword>
<dbReference type="CDD" id="cd06267">
    <property type="entry name" value="PBP1_LacI_sugar_binding-like"/>
    <property type="match status" value="1"/>
</dbReference>